<accession>A0ABY4A4W6</accession>
<name>A0ABY4A4W6_9BURK</name>
<reference evidence="1 2" key="1">
    <citation type="submission" date="2020-10" db="EMBL/GenBank/DDBJ databases">
        <title>Genome analysis of Massilia species.</title>
        <authorList>
            <person name="Jung D.-H."/>
        </authorList>
    </citation>
    <scope>NUCLEOTIDE SEQUENCE [LARGE SCALE GENOMIC DNA]</scope>
    <source>
        <strain evidence="2">sipir</strain>
    </source>
</reference>
<organism evidence="1 2">
    <name type="scientific">Massilia violaceinigra</name>
    <dbReference type="NCBI Taxonomy" id="2045208"/>
    <lineage>
        <taxon>Bacteria</taxon>
        <taxon>Pseudomonadati</taxon>
        <taxon>Pseudomonadota</taxon>
        <taxon>Betaproteobacteria</taxon>
        <taxon>Burkholderiales</taxon>
        <taxon>Oxalobacteraceae</taxon>
        <taxon>Telluria group</taxon>
        <taxon>Massilia</taxon>
    </lineage>
</organism>
<dbReference type="RefSeq" id="WP_243491082.1">
    <property type="nucleotide sequence ID" value="NZ_CP063361.1"/>
</dbReference>
<keyword evidence="2" id="KW-1185">Reference proteome</keyword>
<proteinExistence type="predicted"/>
<sequence length="85" mass="9003">MLLLACTPPALSATAIGAQHNGAAPRMLQRTAIAAGMRAYLRAKFDATIAAFGKVSIPVKHAGLAKWRAKLQANSDLLVLVENYD</sequence>
<dbReference type="EMBL" id="CP063361">
    <property type="protein sequence ID" value="UOD29815.1"/>
    <property type="molecule type" value="Genomic_DNA"/>
</dbReference>
<evidence type="ECO:0000313" key="1">
    <source>
        <dbReference type="EMBL" id="UOD29815.1"/>
    </source>
</evidence>
<evidence type="ECO:0000313" key="2">
    <source>
        <dbReference type="Proteomes" id="UP000831532"/>
    </source>
</evidence>
<protein>
    <submittedName>
        <fullName evidence="1">Uncharacterized protein</fullName>
    </submittedName>
</protein>
<dbReference type="Proteomes" id="UP000831532">
    <property type="component" value="Chromosome"/>
</dbReference>
<gene>
    <name evidence="1" type="ORF">INH39_31345</name>
</gene>